<keyword evidence="2" id="KW-1185">Reference proteome</keyword>
<organism evidence="1 2">
    <name type="scientific">Ascodesmis nigricans</name>
    <dbReference type="NCBI Taxonomy" id="341454"/>
    <lineage>
        <taxon>Eukaryota</taxon>
        <taxon>Fungi</taxon>
        <taxon>Dikarya</taxon>
        <taxon>Ascomycota</taxon>
        <taxon>Pezizomycotina</taxon>
        <taxon>Pezizomycetes</taxon>
        <taxon>Pezizales</taxon>
        <taxon>Ascodesmidaceae</taxon>
        <taxon>Ascodesmis</taxon>
    </lineage>
</organism>
<dbReference type="STRING" id="341454.A0A4S2MZG3"/>
<dbReference type="SUPFAM" id="SSF55144">
    <property type="entry name" value="LigT-like"/>
    <property type="match status" value="2"/>
</dbReference>
<dbReference type="AlphaFoldDB" id="A0A4S2MZG3"/>
<dbReference type="OrthoDB" id="2967263at2759"/>
<dbReference type="Proteomes" id="UP000298138">
    <property type="component" value="Unassembled WGS sequence"/>
</dbReference>
<dbReference type="InParanoid" id="A0A4S2MZG3"/>
<proteinExistence type="predicted"/>
<protein>
    <submittedName>
        <fullName evidence="1">Uncharacterized protein</fullName>
    </submittedName>
</protein>
<gene>
    <name evidence="1" type="ORF">EX30DRAFT_218179</name>
</gene>
<evidence type="ECO:0000313" key="1">
    <source>
        <dbReference type="EMBL" id="TGZ82199.1"/>
    </source>
</evidence>
<reference evidence="1 2" key="1">
    <citation type="submission" date="2019-04" db="EMBL/GenBank/DDBJ databases">
        <title>Comparative genomics and transcriptomics to analyze fruiting body development in filamentous ascomycetes.</title>
        <authorList>
            <consortium name="DOE Joint Genome Institute"/>
            <person name="Lutkenhaus R."/>
            <person name="Traeger S."/>
            <person name="Breuer J."/>
            <person name="Kuo A."/>
            <person name="Lipzen A."/>
            <person name="Pangilinan J."/>
            <person name="Dilworth D."/>
            <person name="Sandor L."/>
            <person name="Poggeler S."/>
            <person name="Barry K."/>
            <person name="Grigoriev I.V."/>
            <person name="Nowrousian M."/>
        </authorList>
    </citation>
    <scope>NUCLEOTIDE SEQUENCE [LARGE SCALE GENOMIC DNA]</scope>
    <source>
        <strain evidence="1 2">CBS 389.68</strain>
    </source>
</reference>
<name>A0A4S2MZG3_9PEZI</name>
<accession>A0A4S2MZG3</accession>
<dbReference type="EMBL" id="ML220116">
    <property type="protein sequence ID" value="TGZ82199.1"/>
    <property type="molecule type" value="Genomic_DNA"/>
</dbReference>
<dbReference type="InterPro" id="IPR009097">
    <property type="entry name" value="Cyclic_Pdiesterase"/>
</dbReference>
<evidence type="ECO:0000313" key="2">
    <source>
        <dbReference type="Proteomes" id="UP000298138"/>
    </source>
</evidence>
<sequence length="325" mass="36677">MSPSNPFNTLLLAAPFPKELIQAYHIHRTNRNADQRTLHLTPTFHPTCDTILHGLITTKAPDLRNCLVLWARPPPHIISLISEIQSRLSRFIHDSDFDCIKSHWNNTSSDEVKLSRPCQGAFYTPRPIEIAGGTGESGVWWMPPTHLHMTVLEALHSVTTEEVNTAISKLPHGVNDLQEITDSLVNGARQKVLLTSPRVGFDGSALAVGFIPVYEEDLGKGEGEKTKWYSYHHLRRDAWDEANKKGLNVQSRYVVPSAHVTIMRYVSEDVKFVDGLERWMKGIEEVNEWLEREGDGVKWDITGDPKGLVWRKGQLWYGGGETVCP</sequence>